<feature type="compositionally biased region" description="Polar residues" evidence="1">
    <location>
        <begin position="2152"/>
        <end position="2167"/>
    </location>
</feature>
<organism evidence="2 3">
    <name type="scientific">Nocardiopsis codii</name>
    <dbReference type="NCBI Taxonomy" id="3065942"/>
    <lineage>
        <taxon>Bacteria</taxon>
        <taxon>Bacillati</taxon>
        <taxon>Actinomycetota</taxon>
        <taxon>Actinomycetes</taxon>
        <taxon>Streptosporangiales</taxon>
        <taxon>Nocardiopsidaceae</taxon>
        <taxon>Nocardiopsis</taxon>
    </lineage>
</organism>
<feature type="compositionally biased region" description="Acidic residues" evidence="1">
    <location>
        <begin position="134"/>
        <end position="147"/>
    </location>
</feature>
<accession>A0ABU7KEF6</accession>
<feature type="compositionally biased region" description="Basic and acidic residues" evidence="1">
    <location>
        <begin position="3223"/>
        <end position="3256"/>
    </location>
</feature>
<feature type="region of interest" description="Disordered" evidence="1">
    <location>
        <begin position="2772"/>
        <end position="2870"/>
    </location>
</feature>
<feature type="region of interest" description="Disordered" evidence="1">
    <location>
        <begin position="812"/>
        <end position="865"/>
    </location>
</feature>
<feature type="region of interest" description="Disordered" evidence="1">
    <location>
        <begin position="2247"/>
        <end position="2378"/>
    </location>
</feature>
<feature type="region of interest" description="Disordered" evidence="1">
    <location>
        <begin position="1564"/>
        <end position="1715"/>
    </location>
</feature>
<feature type="non-terminal residue" evidence="2">
    <location>
        <position position="1"/>
    </location>
</feature>
<feature type="compositionally biased region" description="Pro residues" evidence="1">
    <location>
        <begin position="307"/>
        <end position="321"/>
    </location>
</feature>
<feature type="compositionally biased region" description="Basic and acidic residues" evidence="1">
    <location>
        <begin position="3091"/>
        <end position="3109"/>
    </location>
</feature>
<feature type="compositionally biased region" description="Polar residues" evidence="1">
    <location>
        <begin position="1094"/>
        <end position="1104"/>
    </location>
</feature>
<feature type="compositionally biased region" description="Polar residues" evidence="1">
    <location>
        <begin position="1650"/>
        <end position="1663"/>
    </location>
</feature>
<feature type="region of interest" description="Disordered" evidence="1">
    <location>
        <begin position="1877"/>
        <end position="1907"/>
    </location>
</feature>
<evidence type="ECO:0000313" key="3">
    <source>
        <dbReference type="Proteomes" id="UP001356095"/>
    </source>
</evidence>
<feature type="compositionally biased region" description="Low complexity" evidence="1">
    <location>
        <begin position="3145"/>
        <end position="3156"/>
    </location>
</feature>
<feature type="compositionally biased region" description="Pro residues" evidence="1">
    <location>
        <begin position="261"/>
        <end position="272"/>
    </location>
</feature>
<feature type="compositionally biased region" description="Polar residues" evidence="1">
    <location>
        <begin position="1"/>
        <end position="11"/>
    </location>
</feature>
<feature type="compositionally biased region" description="Basic and acidic residues" evidence="1">
    <location>
        <begin position="149"/>
        <end position="168"/>
    </location>
</feature>
<dbReference type="RefSeq" id="WP_330094379.1">
    <property type="nucleotide sequence ID" value="NZ_JAUZMY010000032.1"/>
</dbReference>
<feature type="compositionally biased region" description="Basic and acidic residues" evidence="1">
    <location>
        <begin position="3337"/>
        <end position="3392"/>
    </location>
</feature>
<feature type="compositionally biased region" description="Basic and acidic residues" evidence="1">
    <location>
        <begin position="345"/>
        <end position="449"/>
    </location>
</feature>
<comment type="caution">
    <text evidence="2">The sequence shown here is derived from an EMBL/GenBank/DDBJ whole genome shotgun (WGS) entry which is preliminary data.</text>
</comment>
<feature type="compositionally biased region" description="Basic and acidic residues" evidence="1">
    <location>
        <begin position="2353"/>
        <end position="2376"/>
    </location>
</feature>
<feature type="compositionally biased region" description="Polar residues" evidence="1">
    <location>
        <begin position="2518"/>
        <end position="2540"/>
    </location>
</feature>
<feature type="compositionally biased region" description="Low complexity" evidence="1">
    <location>
        <begin position="3112"/>
        <end position="3132"/>
    </location>
</feature>
<feature type="compositionally biased region" description="Acidic residues" evidence="1">
    <location>
        <begin position="3309"/>
        <end position="3324"/>
    </location>
</feature>
<feature type="region of interest" description="Disordered" evidence="1">
    <location>
        <begin position="2938"/>
        <end position="3421"/>
    </location>
</feature>
<feature type="compositionally biased region" description="Low complexity" evidence="1">
    <location>
        <begin position="1621"/>
        <end position="1643"/>
    </location>
</feature>
<feature type="region of interest" description="Disordered" evidence="1">
    <location>
        <begin position="1"/>
        <end position="610"/>
    </location>
</feature>
<feature type="compositionally biased region" description="Polar residues" evidence="1">
    <location>
        <begin position="3074"/>
        <end position="3086"/>
    </location>
</feature>
<sequence>GASQAGIQQGATDGALHGLDLFNNKDTPDLATPPPRTESDSSTARGTEAPWNGNGRPPSESGSERWDDGPDRDNRGGENQEDRENPGAGRDREDTGRPDVPPATATDGTGDHDDFSDIDDVPDLVSDTGSDTGSDTDFDFGDPDPTPDDTVRVHDDADTRTPDTDKAPFEAADTKPPGLDNDPYLPGMNDGPLTVNFLNAIVPDNPLATPPPGTDQTTPNTGDNHNDNPANTNPVDRTAPEPQQQDTTAPLTVAPPLSQATPPPTGPQPPATAPNNPTTGNTTGQDTPSRPTDDQQADPDTARPHEPPPQPIGTPPPPPPVTESGGDRHVADPTTGSGPSQDAEDTGHNPPEHDREQPDGRDEATSRDGDGSQESDKDPSGDGRDRSGEQSGDRSGDEKGPGDDRERRSGDEDDAASGRENDGEGRPTDDDAESVREEDSDGEGDRQEQNGEETPENAPAGTSVPQGRESTPDRPSDEESAEVVRTAVTTGSETPVLTEETRSEDRDREESAPPPPSDPVLTDEYAVEPAEAPADTDAADAEHPPPPPQTPDATTDTTATTETDSPPALPQPQSLPQPQNTAPPTVTGTTQRQEEPPPRVYPGSVTPDRAGAPYDIGYLLTSSLVNSSMIHAEHLRSFVNDTLTDNAGRVDAAARDAVREQVDEQARKQMGVFFRPEGFSTTVTGADGSRWQADVRLNASPDGFHHAPTQPERGSSTELKLVDEAGEANPAEGGGNHGGSKFVGAGFQVSPLLLGTVSGTDLGPRFTVSFSGGTRQRQTGETTARIHDGYTSYEIKGKPEVYASDLSMSFDLTPLPGPGDAPARDSGPAGDNGPSDGNTSTDGTPPANDDAPADRGVNARSESPDGVVLVLPGEVVANAGPEAIRLRDPFATEDHQRGRDDARPAGPHTDKGHPVWVGDIRPSDGSSDKPFTDWVADHLWSPERDRGWWRPVVDKVTPGFVDKRRQQKLDAFHDQVGETFSERSVRNNLPKMTSAPAVFTVTDPSGTPRLVSIQSVPTSYDAKPHTIQPAKYIKGNKAEREVGTSLRHHDFLGATLGAGVSADAGTPGGTHKVRVDAIAVEGGMRGRATEESTRSSSGSANRINYGKTESSAYDVQRNYYVHFDGEPTVYRFQGDTVEILTVQEARILNGDEASDKVPVPPAPVRTEGNTTAPPAVNTPGTAPDTTGDQRTENEGGENGRNTEGRTEGGRPRGDRSGEQRSRNEGAGAPRPPRPNLAEDQPVALHGSVPRDFTWPDGNQYRDVDGQQRSIYQQIAHEVLTGLAAKRPGLVLPELARDPKNFARRPGHEATGPFTGSAREHRPFRRDHDVAVFNTHRVMDAISASAFKSGTDDLTLHGQPIHLIETGRFDPSALFKPGKDVLRPPFVAVRVTADFSSLRHVGETTRGTGGEYSGASERTTGDGSQTRKTVRVTSGAYVRRIDTVDAADNPSDGGVFSVSGQLNTTRGSGRGLGVKSQSDEIVQYAEDSSVWNSTVRFSAKLYENDDLGMVLGDDRTRADRGHDLLDAPVQALATMDTAKATPGGETGDRNGAAPQATRIRPIPVAQAKEMIDGHTAPTPNSVRKRRDVTGTVTRWFGGGQERRPPAGRAPVPAPDRQETTGDVRTPPTTETTDNTGTNGQQNTEAAPPPNTTQNTSGQQDTGSRTGDIRTPPTTETTGATGRQNTETAPPPNTTTTHNTTGQRDTTGNTPDNRTPEQRRAALIRNLGPTVEHVNTRFTTDDDNRVGSLLDASYENFSSVPRWERGDGVQRTPGRFGFERKLRHFLVRGQGSRQFYENALSPENLAGNPALQSSGGARTRTEMSGGLLSPHHVRATTATQFDIDSVDRFEQSDGAIVWKDKNTLEVFTREGRRTDVTLLATGGGRFNPNPVQSAGQPSGGAERAPDSAGAPLIQLGPSAGKSLFDRYTNTRPTSKFSETVEFHPKIPMSYSFSASGRVTQAVEFAKNWSIGPTIPRAARYRGWQAHVRDLVTGLVHIRDAHQSGLVEDKVEETDGGLVRVPQPEPDRPASVRPRPGFEDAGKMIRPSDPDEALQSLADDLASQGWQLTKDSRETILHALNSHTGLNPNTGTPVTVKVSPIDHSIGNLNAPTTAPLSLDATVNLRLDRGDTEVAYLGGKTEYRQRQGWEDGDKFQQGSEGSSSAGVQGSLLTPLPRSGGDQPGGATPSSRPYLMGTYGNASAANAHGGGGTSRNTDKRSVGLTMETPYARVSSDTRLTIDLHISDKQGVANTLTAETPGSGGRRDFTGAGDSGRVEALYPTPYLDLTESGSTADRTDTTATTGEGGGTTRPTTDGTGTGGTTTTGPTGGSNPRTTGADTPADHSTTGTTGGSDPRTTGDARRTEGRPSPENPSNDHHASLPDMMRTWSQTKDPGGRSDFRDAVVMPAAVENNGKDVRDLGHVVVAKSLGWNPPANSVSDGNYTPRAVRQAAEYAAGKLGLNSRNNAIDQSLNAIALKALFSEANAESGAELIEMGRTTWGVRAAPRPESARILDFNPSVRLTDSSESSTTFSPFHSESSTTTMGFDARPSGRTGTGLPTTATHYGSADNTGSSTSGGDTARGSKPKEPPHSDRVRTGPAYLVEIDTDWAIGVRSELRGPWYKRSARYVGDTTAAAGRYTVAKVRGVFGDRRAPAAEPSRPARWQRGETSAKITTWVSHGDAVRLGIITPDVADRIAPLTTRFADIQKQLGDAEKAYLEARLPLDGATTERITSPDDPRVRQRYTDLETTYEDRLEDLNAAEHAWETALRELRDGLNAPSSLPRPRTVSPPSLDTIQEEPPPPQTNAPDPAADPEAIELPERGNRPPGGGDRAPEGNTGRQNPAPGLLDTLGSDLDIRPREAGEEEAPAPSKAEKLRLARWRLDQMTSLGPPVSETGGSSRYDTDLIVHRPEEHSFQRSETGHRPGPFTAEDAVFDFGEQRFPGSEEWEPDYYGPDLRLPQETGSETSSITSDDLREMRLRLERLMSTSPSPSDGDGPPPTGADPAIAQGEQDFTAPVGAGPDRDGLPRGGTHTQPSPPASEETSGTGPQPLPRNEDEEGSPPLPLPREGVPRPLSQDDGNATPQENPRSGNEGPPHEGRAPQHEGPPPREEQPSPLSDPAFDLAALFDHALNGSMHQGGGGSGQNTDTTTPAPAPATTTRDQRSDQDRTDPRPEETDRHRPAPPSPVTGQRSTGSEKVPRPVAPAPERKAPADNSPDSRTTPPAPEENRPAPEEKTPSPEEKAPGGEDRRGTPPRHEQTHNTPLRESPAQETAGTSSVEETTAAPVPTVDDAARQTPTPAAAPGESGSDPTREEDGEPAEDKYEAEDGTGGGSSSGGDRSGGDGNERGGDRSDTGRGSEGDGEDRGTDEADGHSSREDDPGDHGTHDSGDQDQRGSDTGSVPDPVPGDDMFPNDSPGAPPQDRP</sequence>
<feature type="compositionally biased region" description="Basic and acidic residues" evidence="1">
    <location>
        <begin position="1200"/>
        <end position="1223"/>
    </location>
</feature>
<feature type="region of interest" description="Disordered" evidence="1">
    <location>
        <begin position="1084"/>
        <end position="1104"/>
    </location>
</feature>
<feature type="compositionally biased region" description="Polar residues" evidence="1">
    <location>
        <begin position="580"/>
        <end position="591"/>
    </location>
</feature>
<reference evidence="2 3" key="1">
    <citation type="submission" date="2023-08" db="EMBL/GenBank/DDBJ databases">
        <authorList>
            <person name="Girao M."/>
            <person name="Carvalho M.F."/>
        </authorList>
    </citation>
    <scope>NUCLEOTIDE SEQUENCE [LARGE SCALE GENOMIC DNA]</scope>
    <source>
        <strain evidence="2 3">CT-R113</strain>
    </source>
</reference>
<feature type="compositionally biased region" description="Gly residues" evidence="1">
    <location>
        <begin position="2313"/>
        <end position="2325"/>
    </location>
</feature>
<keyword evidence="3" id="KW-1185">Reference proteome</keyword>
<feature type="compositionally biased region" description="Low complexity" evidence="1">
    <location>
        <begin position="2341"/>
        <end position="2352"/>
    </location>
</feature>
<feature type="compositionally biased region" description="Low complexity" evidence="1">
    <location>
        <begin position="273"/>
        <end position="288"/>
    </location>
</feature>
<proteinExistence type="predicted"/>
<feature type="compositionally biased region" description="Basic and acidic residues" evidence="1">
    <location>
        <begin position="2022"/>
        <end position="2046"/>
    </location>
</feature>
<feature type="region of interest" description="Disordered" evidence="1">
    <location>
        <begin position="1401"/>
        <end position="1427"/>
    </location>
</feature>
<feature type="compositionally biased region" description="Low complexity" evidence="1">
    <location>
        <begin position="1667"/>
        <end position="1705"/>
    </location>
</feature>
<feature type="compositionally biased region" description="Low complexity" evidence="1">
    <location>
        <begin position="551"/>
        <end position="566"/>
    </location>
</feature>
<feature type="compositionally biased region" description="Basic and acidic residues" evidence="1">
    <location>
        <begin position="62"/>
        <end position="97"/>
    </location>
</feature>
<feature type="compositionally biased region" description="Low complexity" evidence="1">
    <location>
        <begin position="2286"/>
        <end position="2299"/>
    </location>
</feature>
<evidence type="ECO:0000313" key="2">
    <source>
        <dbReference type="EMBL" id="MEE2040615.1"/>
    </source>
</evidence>
<feature type="compositionally biased region" description="Polar residues" evidence="1">
    <location>
        <begin position="214"/>
        <end position="250"/>
    </location>
</feature>
<dbReference type="EMBL" id="JAUZMY010000032">
    <property type="protein sequence ID" value="MEE2040615.1"/>
    <property type="molecule type" value="Genomic_DNA"/>
</dbReference>
<feature type="compositionally biased region" description="Polar residues" evidence="1">
    <location>
        <begin position="1415"/>
        <end position="1426"/>
    </location>
</feature>
<feature type="compositionally biased region" description="Polar residues" evidence="1">
    <location>
        <begin position="3257"/>
        <end position="3277"/>
    </location>
</feature>
<gene>
    <name evidence="2" type="ORF">Q8791_25690</name>
</gene>
<feature type="compositionally biased region" description="Basic and acidic residues" evidence="1">
    <location>
        <begin position="499"/>
        <end position="511"/>
    </location>
</feature>
<protein>
    <submittedName>
        <fullName evidence="2">Uncharacterized protein</fullName>
    </submittedName>
</protein>
<feature type="region of interest" description="Disordered" evidence="1">
    <location>
        <begin position="1151"/>
        <end position="1240"/>
    </location>
</feature>
<feature type="compositionally biased region" description="Low complexity" evidence="1">
    <location>
        <begin position="2981"/>
        <end position="2992"/>
    </location>
</feature>
<feature type="compositionally biased region" description="Polar residues" evidence="1">
    <location>
        <begin position="2553"/>
        <end position="2574"/>
    </location>
</feature>
<name>A0ABU7KEF6_9ACTN</name>
<feature type="compositionally biased region" description="Basic and acidic residues" evidence="1">
    <location>
        <begin position="2969"/>
        <end position="2980"/>
    </location>
</feature>
<feature type="compositionally biased region" description="Basic and acidic residues" evidence="1">
    <location>
        <begin position="3157"/>
        <end position="3177"/>
    </location>
</feature>
<feature type="region of interest" description="Disordered" evidence="1">
    <location>
        <begin position="886"/>
        <end position="928"/>
    </location>
</feature>
<feature type="region of interest" description="Disordered" evidence="1">
    <location>
        <begin position="2518"/>
        <end position="2594"/>
    </location>
</feature>
<dbReference type="Proteomes" id="UP001356095">
    <property type="component" value="Unassembled WGS sequence"/>
</dbReference>
<feature type="region of interest" description="Disordered" evidence="1">
    <location>
        <begin position="2010"/>
        <end position="2047"/>
    </location>
</feature>
<feature type="compositionally biased region" description="Polar residues" evidence="1">
    <location>
        <begin position="2958"/>
        <end position="2968"/>
    </location>
</feature>
<feature type="region of interest" description="Disordered" evidence="1">
    <location>
        <begin position="1538"/>
        <end position="1557"/>
    </location>
</feature>
<evidence type="ECO:0000256" key="1">
    <source>
        <dbReference type="SAM" id="MobiDB-lite"/>
    </source>
</evidence>
<feature type="region of interest" description="Disordered" evidence="1">
    <location>
        <begin position="2143"/>
        <end position="2217"/>
    </location>
</feature>
<feature type="compositionally biased region" description="Gly residues" evidence="1">
    <location>
        <begin position="3325"/>
        <end position="3336"/>
    </location>
</feature>
<feature type="compositionally biased region" description="Polar residues" evidence="1">
    <location>
        <begin position="1167"/>
        <end position="1186"/>
    </location>
</feature>
<feature type="compositionally biased region" description="Basic and acidic residues" evidence="1">
    <location>
        <begin position="886"/>
        <end position="913"/>
    </location>
</feature>
<feature type="compositionally biased region" description="Basic and acidic residues" evidence="1">
    <location>
        <begin position="2581"/>
        <end position="2592"/>
    </location>
</feature>